<dbReference type="EMBL" id="JAPQKO010000005">
    <property type="protein sequence ID" value="KAJ5161702.1"/>
    <property type="molecule type" value="Genomic_DNA"/>
</dbReference>
<organism evidence="6 7">
    <name type="scientific">Penicillium capsulatum</name>
    <dbReference type="NCBI Taxonomy" id="69766"/>
    <lineage>
        <taxon>Eukaryota</taxon>
        <taxon>Fungi</taxon>
        <taxon>Dikarya</taxon>
        <taxon>Ascomycota</taxon>
        <taxon>Pezizomycotina</taxon>
        <taxon>Eurotiomycetes</taxon>
        <taxon>Eurotiomycetidae</taxon>
        <taxon>Eurotiales</taxon>
        <taxon>Aspergillaceae</taxon>
        <taxon>Penicillium</taxon>
    </lineage>
</organism>
<evidence type="ECO:0000313" key="6">
    <source>
        <dbReference type="EMBL" id="KAJ5161702.1"/>
    </source>
</evidence>
<dbReference type="InterPro" id="IPR029063">
    <property type="entry name" value="SAM-dependent_MTases_sf"/>
</dbReference>
<reference evidence="6" key="1">
    <citation type="submission" date="2022-11" db="EMBL/GenBank/DDBJ databases">
        <authorList>
            <person name="Petersen C."/>
        </authorList>
    </citation>
    <scope>NUCLEOTIDE SEQUENCE</scope>
    <source>
        <strain evidence="6">IBT 21917</strain>
    </source>
</reference>
<comment type="caution">
    <text evidence="6">The sequence shown here is derived from an EMBL/GenBank/DDBJ whole genome shotgun (WGS) entry which is preliminary data.</text>
</comment>
<protein>
    <submittedName>
        <fullName evidence="6">Uncharacterized protein</fullName>
    </submittedName>
</protein>
<keyword evidence="7" id="KW-1185">Reference proteome</keyword>
<keyword evidence="1" id="KW-0489">Methyltransferase</keyword>
<evidence type="ECO:0000256" key="2">
    <source>
        <dbReference type="ARBA" id="ARBA00022679"/>
    </source>
</evidence>
<dbReference type="PANTHER" id="PTHR12389:SF0">
    <property type="entry name" value="E3 UBIQUITIN-PROTEIN LIGASE LISTERIN"/>
    <property type="match status" value="1"/>
</dbReference>
<dbReference type="GO" id="GO:0072344">
    <property type="term" value="P:rescue of stalled ribosome"/>
    <property type="evidence" value="ECO:0007669"/>
    <property type="project" value="TreeGrafter"/>
</dbReference>
<proteinExistence type="predicted"/>
<dbReference type="GO" id="GO:1990116">
    <property type="term" value="P:ribosome-associated ubiquitin-dependent protein catabolic process"/>
    <property type="evidence" value="ECO:0007669"/>
    <property type="project" value="InterPro"/>
</dbReference>
<dbReference type="InterPro" id="IPR011989">
    <property type="entry name" value="ARM-like"/>
</dbReference>
<dbReference type="Proteomes" id="UP001146351">
    <property type="component" value="Unassembled WGS sequence"/>
</dbReference>
<dbReference type="OrthoDB" id="6108at2759"/>
<reference evidence="6" key="2">
    <citation type="journal article" date="2023" name="IMA Fungus">
        <title>Comparative genomic study of the Penicillium genus elucidates a diverse pangenome and 15 lateral gene transfer events.</title>
        <authorList>
            <person name="Petersen C."/>
            <person name="Sorensen T."/>
            <person name="Nielsen M.R."/>
            <person name="Sondergaard T.E."/>
            <person name="Sorensen J.L."/>
            <person name="Fitzpatrick D.A."/>
            <person name="Frisvad J.C."/>
            <person name="Nielsen K.L."/>
        </authorList>
    </citation>
    <scope>NUCLEOTIDE SEQUENCE</scope>
    <source>
        <strain evidence="6">IBT 21917</strain>
    </source>
</reference>
<evidence type="ECO:0000256" key="1">
    <source>
        <dbReference type="ARBA" id="ARBA00022603"/>
    </source>
</evidence>
<dbReference type="SUPFAM" id="SSF53335">
    <property type="entry name" value="S-adenosyl-L-methionine-dependent methyltransferases"/>
    <property type="match status" value="1"/>
</dbReference>
<gene>
    <name evidence="6" type="ORF">N7492_007094</name>
</gene>
<dbReference type="GO" id="GO:0032259">
    <property type="term" value="P:methylation"/>
    <property type="evidence" value="ECO:0007669"/>
    <property type="project" value="UniProtKB-KW"/>
</dbReference>
<dbReference type="GO" id="GO:0005829">
    <property type="term" value="C:cytosol"/>
    <property type="evidence" value="ECO:0007669"/>
    <property type="project" value="TreeGrafter"/>
</dbReference>
<evidence type="ECO:0000259" key="4">
    <source>
        <dbReference type="Pfam" id="PF22958"/>
    </source>
</evidence>
<feature type="domain" description="E3 ubiquitin-protein ligase listerin N-terminal" evidence="4">
    <location>
        <begin position="53"/>
        <end position="363"/>
    </location>
</feature>
<evidence type="ECO:0000259" key="5">
    <source>
        <dbReference type="Pfam" id="PF22999"/>
    </source>
</evidence>
<dbReference type="GO" id="GO:0043023">
    <property type="term" value="F:ribosomal large subunit binding"/>
    <property type="evidence" value="ECO:0007669"/>
    <property type="project" value="TreeGrafter"/>
</dbReference>
<dbReference type="Pfam" id="PF22999">
    <property type="entry name" value="LTN1_E3_ligase_6th"/>
    <property type="match status" value="1"/>
</dbReference>
<dbReference type="Gene3D" id="3.40.50.150">
    <property type="entry name" value="Vaccinia Virus protein VP39"/>
    <property type="match status" value="1"/>
</dbReference>
<dbReference type="GO" id="GO:0008168">
    <property type="term" value="F:methyltransferase activity"/>
    <property type="evidence" value="ECO:0007669"/>
    <property type="project" value="UniProtKB-KW"/>
</dbReference>
<sequence length="2028" mass="225481">MSKKFKSQASSSRAAAGAFGSFGGFSGSFGSDGREPSALTYIAEPPDLSRIPDQQLVIAFKNLQKKDDTTRTKALEELNDHISSVEGQNGTLDDGFLEAWIKIYPRSSIDLSRRVRQLAHTIQGSIVSLAGKRVVPYLPKVVGAWLAGLYDNDRPVHRSALESFTKVFSTEDKRKNVWKIYQSSILEFVDDVLLHQTVLTLSDERTVKRDDAEAKYARVVGGAILLFNRILGNSAPEDLEKNLSEIETVLYSKDLWGFCNHEDPFVRRSIYILMRSAVSREPGWIDWKVVSAAIIGKSLSIPQIGSASELSESLLLLTSSRPQIWTEDYTGKTSASKRLRQYIQKGSQGGSGSFWSNLDKLLRIIPREVLAGADKTSTNVTIDSASATALTETFQEGLNSREEPRHNLTTGWKAYIRVAAWLVILIPKDQRSSFVQTRLSPLVVQYVRPESQLSQWFLPAQSAQDISADSLTALISHEQIQEIEPLWTKLSDNLFEDVKLSSPEQSKDFQSSQDAICNESRRLFALELAVLSQIIDTESETQVQRVFQRSGLFLLENCLQVLRARNGKPYGAAGVVEECVRRMPSIAQNSQELLKFVQTDAPELLFSPSSNRLIAIILACREWNGFTSSFENVVERVMELEPGQSNAHILQTLLSTLDFQEVGDKTKLNSLVMRALDNACRGSHTHWQIITAVLQNKSSRGDLMDGIFLSIIETLSQEDKAFDSLHGLSHLGKTVPSAVREFQSGSQGSKLTGKLLYLTESSSEEVASLSASLIKHFKETVVGDTSAKSKIEILHHGFEHATEESLSIGSLFDIADELMQEIETNEADYTTRDLLPSQQTWEDALKPFLQLPPRASTAITSSIGGTVHLIQRELSDSFKALWLTIPRDSERCTAAFRLAAFTIKVLSTFDITKQLAKEDLETLFYFLPLAIQLIDDDLSIENCNGISGLELADQREEYSELVFAGRKVIRDWINAKESLGSVPDATISSLLASFWECKLEELGGTSPVEYRVGETFVRILAAANDTALAKSTDDIARICRETRTANVIRSAAWFAALRSSILSNPVGNRICNELVADSTGIKAQEPSSDGLQKLVLLNILLSGDEDVVSTIPTQRLVFLVKNLIECLQVDAKSLSFKAETLKTLTFVISGLAEIYGSHWEDVMEVLNAVFEQASGGEEGLPLLASSLRLSIQLKSMAEGDSNDDLQDAWSQRKIGLFNGLASTVGKFGTISPTFTTHILQSLTDITDASTAFHQPRDATIEILRRLLNVLPIEKLEDVSEVFHLLTAHSRAVQRTAYTILHRYIPHAQEQVSFDVALSKTAVSLPDELTSLLLEAPSMQMVHISPGDDKMWTSMRSYLLSWKIVFDHFSTASLPVQEYYATNIKENNVLIPLLEFTFEFLQKSQGKLVDASRLDVQSFEPDQSESAERETQWLLVHLYYLCLRHLANMTKSWWIDTKKRIKGPVEVWTEKFISPLVVQAALKGVEDWMATQDPDEERALTVKVSPKSAEIIASIPVDEESPRRVLVDEKKWKNWLLTIQGVIMFANGSLVDGLMAFRRNVQGALKGQSECAICYSVISTDMQTPNKRCATCKNTFHSNERMSYAPLVSSFFPSPCHNLINRGGFAGPKFPTSKLPPSPPNMAAPQIPNLNTFRRGTFGRRMGRGGVILDDDRPRPSGKDRVVQGTDNDASVSRLSAVELGYLDDPFATALTPASNTARRFPIINRGTYVRTAAIDQLVAQFLGPYTLDTQQKKQIISLGAGSDTRVFRLLSSRQPADLVYHELDFATNTTAKIRAIRSTRSLQQALGLESSSHEVSISEGADALHSPSYHIHPLDLRSLWADRALAEALPGVEPDLPTLLISECCLIYLSPAEASQVVSYFTKHLGRPVTPGEGEDPPKNREASTPLGLVLYEPIRPGDAFGRTMVANLAARGIHLQTLHRFDSLEAQRSRLREQGFGNGHCAADIDFIWEHWVTEQEKERVASLEMLDEIEEWQLLARHYCIAWGWRDGEDSSAFKGWTTLRAQQDA</sequence>
<feature type="region of interest" description="Disordered" evidence="3">
    <location>
        <begin position="1664"/>
        <end position="1684"/>
    </location>
</feature>
<dbReference type="InterPro" id="IPR039795">
    <property type="entry name" value="LTN1/Rkr1"/>
</dbReference>
<dbReference type="PANTHER" id="PTHR12389">
    <property type="entry name" value="ZINC FINGER PROTEIN 294"/>
    <property type="match status" value="1"/>
</dbReference>
<feature type="compositionally biased region" description="Basic and acidic residues" evidence="3">
    <location>
        <begin position="1669"/>
        <end position="1681"/>
    </location>
</feature>
<dbReference type="InterPro" id="IPR007213">
    <property type="entry name" value="Ppm1/Ppm2/Tcmp"/>
</dbReference>
<dbReference type="Pfam" id="PF22958">
    <property type="entry name" value="Ltn1_1st"/>
    <property type="match status" value="1"/>
</dbReference>
<feature type="domain" description="E3 ubiquitin-protein ligase listerin HEAT repeat region" evidence="5">
    <location>
        <begin position="1272"/>
        <end position="1484"/>
    </location>
</feature>
<name>A0A9W9LKF5_9EURO</name>
<dbReference type="Pfam" id="PF04072">
    <property type="entry name" value="LCM"/>
    <property type="match status" value="1"/>
</dbReference>
<evidence type="ECO:0000256" key="3">
    <source>
        <dbReference type="SAM" id="MobiDB-lite"/>
    </source>
</evidence>
<evidence type="ECO:0000313" key="7">
    <source>
        <dbReference type="Proteomes" id="UP001146351"/>
    </source>
</evidence>
<keyword evidence="2" id="KW-0808">Transferase</keyword>
<dbReference type="GO" id="GO:1990112">
    <property type="term" value="C:RQC complex"/>
    <property type="evidence" value="ECO:0007669"/>
    <property type="project" value="InterPro"/>
</dbReference>
<dbReference type="InterPro" id="IPR054477">
    <property type="entry name" value="LTN1_E3_ligase_6th"/>
</dbReference>
<accession>A0A9W9LKF5</accession>
<dbReference type="Gene3D" id="1.25.10.10">
    <property type="entry name" value="Leucine-rich Repeat Variant"/>
    <property type="match status" value="1"/>
</dbReference>
<dbReference type="GO" id="GO:0061630">
    <property type="term" value="F:ubiquitin protein ligase activity"/>
    <property type="evidence" value="ECO:0007669"/>
    <property type="project" value="InterPro"/>
</dbReference>
<dbReference type="InterPro" id="IPR016024">
    <property type="entry name" value="ARM-type_fold"/>
</dbReference>
<dbReference type="InterPro" id="IPR054476">
    <property type="entry name" value="Ltn1_N"/>
</dbReference>
<dbReference type="SUPFAM" id="SSF48371">
    <property type="entry name" value="ARM repeat"/>
    <property type="match status" value="1"/>
</dbReference>